<evidence type="ECO:0000256" key="1">
    <source>
        <dbReference type="SAM" id="Phobius"/>
    </source>
</evidence>
<reference evidence="2 3" key="1">
    <citation type="submission" date="2024-01" db="EMBL/GenBank/DDBJ databases">
        <title>Genome assemblies of Stephania.</title>
        <authorList>
            <person name="Yang L."/>
        </authorList>
    </citation>
    <scope>NUCLEOTIDE SEQUENCE [LARGE SCALE GENOMIC DNA]</scope>
    <source>
        <strain evidence="2">QJT</strain>
        <tissue evidence="2">Leaf</tissue>
    </source>
</reference>
<accession>A0AAP0JA51</accession>
<feature type="transmembrane region" description="Helical" evidence="1">
    <location>
        <begin position="21"/>
        <end position="41"/>
    </location>
</feature>
<keyword evidence="1" id="KW-0812">Transmembrane</keyword>
<gene>
    <name evidence="2" type="ORF">Sjap_010939</name>
</gene>
<feature type="transmembrane region" description="Helical" evidence="1">
    <location>
        <begin position="208"/>
        <end position="228"/>
    </location>
</feature>
<keyword evidence="3" id="KW-1185">Reference proteome</keyword>
<sequence length="284" mass="32172">MGKGPCMISKSRGLKRKKRGFVRAVDPLCSALLCFIMKSVIGVVLHNFRSLESICDDDDDGLVVLVCLISKPNRFDFPHLFTWRGNSEGLLGQLLFQPLLVDEMLQDDGFEPQLTKKPWWVDEMLVFLSRNGDGGSKFPLEKVSEMMETNSRRCHGCQMNEILEKMDKIYLSFKRKGMYVLDDPLDIIGLATQQDESELLFFMLEDHFLTSMVAVAVVVVVLIVIIMVDEMLVFFSRNGDGGAKPHLEKVSEMMKCMAQIPETLINNLTVLENHCQIIDFPATV</sequence>
<keyword evidence="1" id="KW-0472">Membrane</keyword>
<proteinExistence type="predicted"/>
<evidence type="ECO:0000313" key="2">
    <source>
        <dbReference type="EMBL" id="KAK9130452.1"/>
    </source>
</evidence>
<dbReference type="AlphaFoldDB" id="A0AAP0JA51"/>
<name>A0AAP0JA51_9MAGN</name>
<organism evidence="2 3">
    <name type="scientific">Stephania japonica</name>
    <dbReference type="NCBI Taxonomy" id="461633"/>
    <lineage>
        <taxon>Eukaryota</taxon>
        <taxon>Viridiplantae</taxon>
        <taxon>Streptophyta</taxon>
        <taxon>Embryophyta</taxon>
        <taxon>Tracheophyta</taxon>
        <taxon>Spermatophyta</taxon>
        <taxon>Magnoliopsida</taxon>
        <taxon>Ranunculales</taxon>
        <taxon>Menispermaceae</taxon>
        <taxon>Menispermoideae</taxon>
        <taxon>Cissampelideae</taxon>
        <taxon>Stephania</taxon>
    </lineage>
</organism>
<evidence type="ECO:0000313" key="3">
    <source>
        <dbReference type="Proteomes" id="UP001417504"/>
    </source>
</evidence>
<protein>
    <submittedName>
        <fullName evidence="2">Uncharacterized protein</fullName>
    </submittedName>
</protein>
<dbReference type="EMBL" id="JBBNAE010000004">
    <property type="protein sequence ID" value="KAK9130452.1"/>
    <property type="molecule type" value="Genomic_DNA"/>
</dbReference>
<comment type="caution">
    <text evidence="2">The sequence shown here is derived from an EMBL/GenBank/DDBJ whole genome shotgun (WGS) entry which is preliminary data.</text>
</comment>
<dbReference type="Proteomes" id="UP001417504">
    <property type="component" value="Unassembled WGS sequence"/>
</dbReference>
<keyword evidence="1" id="KW-1133">Transmembrane helix</keyword>